<evidence type="ECO:0008006" key="3">
    <source>
        <dbReference type="Google" id="ProtNLM"/>
    </source>
</evidence>
<sequence length="212" mass="22899">MLITGSDITGLLLGRPFEGTVHRPHQVVGTGDIGAHAVLLEGLVAEMDRRLAAIPPREDRIEPTPATPTVLVVLEEFPGLLRAADSLPKPKRGEGVPVGDRIRTAVLRLLSEGRKAAFRVLMLAQRFEATAVAGGYARDQFALRLSFRVPADSLEMLHGTDARPLGQEHANAAPGVAYLSGLGRDCERIRVPYLGDYGTYVDRIQAHGRRAA</sequence>
<dbReference type="Gene3D" id="3.40.50.300">
    <property type="entry name" value="P-loop containing nucleotide triphosphate hydrolases"/>
    <property type="match status" value="1"/>
</dbReference>
<dbReference type="Proteomes" id="UP001595909">
    <property type="component" value="Unassembled WGS sequence"/>
</dbReference>
<dbReference type="InterPro" id="IPR027417">
    <property type="entry name" value="P-loop_NTPase"/>
</dbReference>
<name>A0ABV9RLV6_9PSEU</name>
<protein>
    <recommendedName>
        <fullName evidence="3">FtsK/SpoIIIE family protein</fullName>
    </recommendedName>
</protein>
<evidence type="ECO:0000313" key="1">
    <source>
        <dbReference type="EMBL" id="MFC4835173.1"/>
    </source>
</evidence>
<gene>
    <name evidence="1" type="ORF">ACFPEL_22375</name>
</gene>
<proteinExistence type="predicted"/>
<keyword evidence="2" id="KW-1185">Reference proteome</keyword>
<dbReference type="EMBL" id="JBHSIM010000047">
    <property type="protein sequence ID" value="MFC4835173.1"/>
    <property type="molecule type" value="Genomic_DNA"/>
</dbReference>
<organism evidence="1 2">
    <name type="scientific">Actinomycetospora chibensis</name>
    <dbReference type="NCBI Taxonomy" id="663606"/>
    <lineage>
        <taxon>Bacteria</taxon>
        <taxon>Bacillati</taxon>
        <taxon>Actinomycetota</taxon>
        <taxon>Actinomycetes</taxon>
        <taxon>Pseudonocardiales</taxon>
        <taxon>Pseudonocardiaceae</taxon>
        <taxon>Actinomycetospora</taxon>
    </lineage>
</organism>
<reference evidence="2" key="1">
    <citation type="journal article" date="2019" name="Int. J. Syst. Evol. Microbiol.">
        <title>The Global Catalogue of Microorganisms (GCM) 10K type strain sequencing project: providing services to taxonomists for standard genome sequencing and annotation.</title>
        <authorList>
            <consortium name="The Broad Institute Genomics Platform"/>
            <consortium name="The Broad Institute Genome Sequencing Center for Infectious Disease"/>
            <person name="Wu L."/>
            <person name="Ma J."/>
        </authorList>
    </citation>
    <scope>NUCLEOTIDE SEQUENCE [LARGE SCALE GENOMIC DNA]</scope>
    <source>
        <strain evidence="2">CCUG 50347</strain>
    </source>
</reference>
<accession>A0ABV9RLV6</accession>
<evidence type="ECO:0000313" key="2">
    <source>
        <dbReference type="Proteomes" id="UP001595909"/>
    </source>
</evidence>
<comment type="caution">
    <text evidence="1">The sequence shown here is derived from an EMBL/GenBank/DDBJ whole genome shotgun (WGS) entry which is preliminary data.</text>
</comment>
<dbReference type="RefSeq" id="WP_274191647.1">
    <property type="nucleotide sequence ID" value="NZ_BAABHN010000047.1"/>
</dbReference>